<keyword evidence="2" id="KW-0479">Metal-binding</keyword>
<evidence type="ECO:0000256" key="2">
    <source>
        <dbReference type="ARBA" id="ARBA00022723"/>
    </source>
</evidence>
<dbReference type="InterPro" id="IPR036236">
    <property type="entry name" value="Znf_C2H2_sf"/>
</dbReference>
<feature type="region of interest" description="Disordered" evidence="9">
    <location>
        <begin position="1"/>
        <end position="36"/>
    </location>
</feature>
<evidence type="ECO:0000256" key="6">
    <source>
        <dbReference type="ARBA" id="ARBA00023125"/>
    </source>
</evidence>
<dbReference type="PANTHER" id="PTHR23226:SF416">
    <property type="entry name" value="FI01424P"/>
    <property type="match status" value="1"/>
</dbReference>
<dbReference type="Proteomes" id="UP001176940">
    <property type="component" value="Unassembled WGS sequence"/>
</dbReference>
<evidence type="ECO:0000313" key="12">
    <source>
        <dbReference type="Proteomes" id="UP001176940"/>
    </source>
</evidence>
<evidence type="ECO:0000256" key="9">
    <source>
        <dbReference type="SAM" id="MobiDB-lite"/>
    </source>
</evidence>
<comment type="subcellular location">
    <subcellularLocation>
        <location evidence="1">Nucleus</location>
    </subcellularLocation>
</comment>
<protein>
    <recommendedName>
        <fullName evidence="10">C2H2-type domain-containing protein</fullName>
    </recommendedName>
</protein>
<evidence type="ECO:0000256" key="8">
    <source>
        <dbReference type="PROSITE-ProRule" id="PRU00042"/>
    </source>
</evidence>
<keyword evidence="3" id="KW-0677">Repeat</keyword>
<comment type="caution">
    <text evidence="11">The sequence shown here is derived from an EMBL/GenBank/DDBJ whole genome shotgun (WGS) entry which is preliminary data.</text>
</comment>
<feature type="non-terminal residue" evidence="11">
    <location>
        <position position="1"/>
    </location>
</feature>
<feature type="compositionally biased region" description="Basic and acidic residues" evidence="9">
    <location>
        <begin position="21"/>
        <end position="33"/>
    </location>
</feature>
<evidence type="ECO:0000313" key="11">
    <source>
        <dbReference type="EMBL" id="CAJ0951976.1"/>
    </source>
</evidence>
<keyword evidence="12" id="KW-1185">Reference proteome</keyword>
<feature type="region of interest" description="Disordered" evidence="9">
    <location>
        <begin position="56"/>
        <end position="75"/>
    </location>
</feature>
<sequence>PDGSRRRSPPETCPRPLYSPDRPEDNPENHQGEDLTIIKVELEEDDEMIRGDPLCIKQPEEESHGKSSAENPSKINEENFMLSLNYKVDNVIHRSSGEKLNTLTLHPELHSTYASNNPPNYEAPSADQSQIVNLTGQKEGRLFQFGNRFTRSFDHCTQRAIHRGVKPNSYSDLVECFNYESDTSQHERIPTGEKPYSCAECRKCFINKSHLVAHERIHTGEKLYSCL</sequence>
<dbReference type="PROSITE" id="PS50157">
    <property type="entry name" value="ZINC_FINGER_C2H2_2"/>
    <property type="match status" value="1"/>
</dbReference>
<keyword evidence="5" id="KW-0862">Zinc</keyword>
<dbReference type="PROSITE" id="PS00028">
    <property type="entry name" value="ZINC_FINGER_C2H2_1"/>
    <property type="match status" value="1"/>
</dbReference>
<keyword evidence="7" id="KW-0539">Nucleus</keyword>
<evidence type="ECO:0000259" key="10">
    <source>
        <dbReference type="PROSITE" id="PS50157"/>
    </source>
</evidence>
<keyword evidence="4 8" id="KW-0863">Zinc-finger</keyword>
<organism evidence="11 12">
    <name type="scientific">Ranitomeya imitator</name>
    <name type="common">mimic poison frog</name>
    <dbReference type="NCBI Taxonomy" id="111125"/>
    <lineage>
        <taxon>Eukaryota</taxon>
        <taxon>Metazoa</taxon>
        <taxon>Chordata</taxon>
        <taxon>Craniata</taxon>
        <taxon>Vertebrata</taxon>
        <taxon>Euteleostomi</taxon>
        <taxon>Amphibia</taxon>
        <taxon>Batrachia</taxon>
        <taxon>Anura</taxon>
        <taxon>Neobatrachia</taxon>
        <taxon>Hyloidea</taxon>
        <taxon>Dendrobatidae</taxon>
        <taxon>Dendrobatinae</taxon>
        <taxon>Ranitomeya</taxon>
    </lineage>
</organism>
<feature type="compositionally biased region" description="Basic and acidic residues" evidence="9">
    <location>
        <begin position="58"/>
        <end position="67"/>
    </location>
</feature>
<dbReference type="PANTHER" id="PTHR23226">
    <property type="entry name" value="ZINC FINGER AND SCAN DOMAIN-CONTAINING"/>
    <property type="match status" value="1"/>
</dbReference>
<dbReference type="Gene3D" id="3.30.160.60">
    <property type="entry name" value="Classic Zinc Finger"/>
    <property type="match status" value="2"/>
</dbReference>
<feature type="domain" description="C2H2-type" evidence="10">
    <location>
        <begin position="196"/>
        <end position="223"/>
    </location>
</feature>
<dbReference type="SUPFAM" id="SSF57667">
    <property type="entry name" value="beta-beta-alpha zinc fingers"/>
    <property type="match status" value="1"/>
</dbReference>
<dbReference type="EMBL" id="CAUEEQ010034158">
    <property type="protein sequence ID" value="CAJ0951976.1"/>
    <property type="molecule type" value="Genomic_DNA"/>
</dbReference>
<accession>A0ABN9LZQ5</accession>
<name>A0ABN9LZQ5_9NEOB</name>
<gene>
    <name evidence="11" type="ORF">RIMI_LOCUS13679055</name>
</gene>
<evidence type="ECO:0000256" key="5">
    <source>
        <dbReference type="ARBA" id="ARBA00022833"/>
    </source>
</evidence>
<proteinExistence type="predicted"/>
<evidence type="ECO:0000256" key="4">
    <source>
        <dbReference type="ARBA" id="ARBA00022771"/>
    </source>
</evidence>
<evidence type="ECO:0000256" key="3">
    <source>
        <dbReference type="ARBA" id="ARBA00022737"/>
    </source>
</evidence>
<evidence type="ECO:0000256" key="7">
    <source>
        <dbReference type="ARBA" id="ARBA00023242"/>
    </source>
</evidence>
<keyword evidence="6" id="KW-0238">DNA-binding</keyword>
<dbReference type="InterPro" id="IPR013087">
    <property type="entry name" value="Znf_C2H2_type"/>
</dbReference>
<evidence type="ECO:0000256" key="1">
    <source>
        <dbReference type="ARBA" id="ARBA00004123"/>
    </source>
</evidence>
<feature type="non-terminal residue" evidence="11">
    <location>
        <position position="227"/>
    </location>
</feature>
<reference evidence="11" key="1">
    <citation type="submission" date="2023-07" db="EMBL/GenBank/DDBJ databases">
        <authorList>
            <person name="Stuckert A."/>
        </authorList>
    </citation>
    <scope>NUCLEOTIDE SEQUENCE</scope>
</reference>